<protein>
    <submittedName>
        <fullName evidence="1">Uncharacterized protein</fullName>
    </submittedName>
</protein>
<keyword evidence="2" id="KW-1185">Reference proteome</keyword>
<accession>A0ACC0NQ64</accession>
<gene>
    <name evidence="1" type="ORF">RHMOL_Rhmol05G0178000</name>
</gene>
<proteinExistence type="predicted"/>
<organism evidence="1 2">
    <name type="scientific">Rhododendron molle</name>
    <name type="common">Chinese azalea</name>
    <name type="synonym">Azalea mollis</name>
    <dbReference type="NCBI Taxonomy" id="49168"/>
    <lineage>
        <taxon>Eukaryota</taxon>
        <taxon>Viridiplantae</taxon>
        <taxon>Streptophyta</taxon>
        <taxon>Embryophyta</taxon>
        <taxon>Tracheophyta</taxon>
        <taxon>Spermatophyta</taxon>
        <taxon>Magnoliopsida</taxon>
        <taxon>eudicotyledons</taxon>
        <taxon>Gunneridae</taxon>
        <taxon>Pentapetalae</taxon>
        <taxon>asterids</taxon>
        <taxon>Ericales</taxon>
        <taxon>Ericaceae</taxon>
        <taxon>Ericoideae</taxon>
        <taxon>Rhodoreae</taxon>
        <taxon>Rhododendron</taxon>
    </lineage>
</organism>
<name>A0ACC0NQ64_RHOML</name>
<dbReference type="Proteomes" id="UP001062846">
    <property type="component" value="Chromosome 5"/>
</dbReference>
<evidence type="ECO:0000313" key="2">
    <source>
        <dbReference type="Proteomes" id="UP001062846"/>
    </source>
</evidence>
<sequence>MPFPKQTMLGADDAVENVSSILLPADVTASAGGNTQIMVEEDSITSSVQYCCDGCSTVPIPRRRWHCTVCPDFDLCEACYEVLDADRLPPPHSRDHPIFAIPIEVETLGGEGNEFYLTTDDFSDSSLLPNAAEVNNQSSAPSIHMLEPNESEEFSTSVIDPVTISASKRAVNSLLISELLEQMKGWMETSYGVRAIPVMQLFYRLSSAVGGPFVDSSKPESSNFEKLVKMVFGWVNLNKPFAAKTRSSFGEQLVHVFKSQTDSFDNGNGANPGSGCGALLTVRRELPVEKHDKAVEKEKASKISSGKDLKLDGYQDDMNHALQKAEAGDTGTSLNKSGVQALEFKKKKKGEGGGESGLEKSYLDMEAAVDIFIAKGGDTLRQFIDCFLLEWNSSSVRSEAKCVLYGF</sequence>
<dbReference type="EMBL" id="CM046392">
    <property type="protein sequence ID" value="KAI8555502.1"/>
    <property type="molecule type" value="Genomic_DNA"/>
</dbReference>
<comment type="caution">
    <text evidence="1">The sequence shown here is derived from an EMBL/GenBank/DDBJ whole genome shotgun (WGS) entry which is preliminary data.</text>
</comment>
<evidence type="ECO:0000313" key="1">
    <source>
        <dbReference type="EMBL" id="KAI8555502.1"/>
    </source>
</evidence>
<reference evidence="1" key="1">
    <citation type="submission" date="2022-02" db="EMBL/GenBank/DDBJ databases">
        <title>Plant Genome Project.</title>
        <authorList>
            <person name="Zhang R.-G."/>
        </authorList>
    </citation>
    <scope>NUCLEOTIDE SEQUENCE</scope>
    <source>
        <strain evidence="1">AT1</strain>
    </source>
</reference>